<feature type="transmembrane region" description="Helical" evidence="2">
    <location>
        <begin position="120"/>
        <end position="138"/>
    </location>
</feature>
<reference evidence="3 4" key="1">
    <citation type="submission" date="2020-07" db="EMBL/GenBank/DDBJ databases">
        <title>Halosimplex pelagicum sp. nov. and Halosimplex rubrum sp. nov., isolated from salted brown alga Laminaria, and emended description of the genus Halosimplex.</title>
        <authorList>
            <person name="Cui H."/>
        </authorList>
    </citation>
    <scope>NUCLEOTIDE SEQUENCE [LARGE SCALE GENOMIC DNA]</scope>
    <source>
        <strain evidence="3 4">R27</strain>
    </source>
</reference>
<dbReference type="RefSeq" id="WP_179909864.1">
    <property type="nucleotide sequence ID" value="NZ_CP058910.1"/>
</dbReference>
<proteinExistence type="predicted"/>
<gene>
    <name evidence="3" type="ORF">HZS55_00745</name>
</gene>
<feature type="transmembrane region" description="Helical" evidence="2">
    <location>
        <begin position="289"/>
        <end position="308"/>
    </location>
</feature>
<evidence type="ECO:0000256" key="1">
    <source>
        <dbReference type="SAM" id="MobiDB-lite"/>
    </source>
</evidence>
<feature type="transmembrane region" description="Helical" evidence="2">
    <location>
        <begin position="166"/>
        <end position="184"/>
    </location>
</feature>
<organism evidence="3 4">
    <name type="scientific">Halosimplex rubrum</name>
    <dbReference type="NCBI Taxonomy" id="869889"/>
    <lineage>
        <taxon>Archaea</taxon>
        <taxon>Methanobacteriati</taxon>
        <taxon>Methanobacteriota</taxon>
        <taxon>Stenosarchaea group</taxon>
        <taxon>Halobacteria</taxon>
        <taxon>Halobacteriales</taxon>
        <taxon>Haloarculaceae</taxon>
        <taxon>Halosimplex</taxon>
    </lineage>
</organism>
<feature type="transmembrane region" description="Helical" evidence="2">
    <location>
        <begin position="81"/>
        <end position="100"/>
    </location>
</feature>
<dbReference type="Proteomes" id="UP000509667">
    <property type="component" value="Chromosome"/>
</dbReference>
<feature type="region of interest" description="Disordered" evidence="1">
    <location>
        <begin position="313"/>
        <end position="333"/>
    </location>
</feature>
<keyword evidence="4" id="KW-1185">Reference proteome</keyword>
<feature type="transmembrane region" description="Helical" evidence="2">
    <location>
        <begin position="239"/>
        <end position="269"/>
    </location>
</feature>
<dbReference type="GeneID" id="56076346"/>
<keyword evidence="2" id="KW-0812">Transmembrane</keyword>
<dbReference type="EMBL" id="CP058910">
    <property type="protein sequence ID" value="QLH75918.1"/>
    <property type="molecule type" value="Genomic_DNA"/>
</dbReference>
<dbReference type="KEGG" id="hrr:HZS55_00745"/>
<feature type="transmembrane region" description="Helical" evidence="2">
    <location>
        <begin position="196"/>
        <end position="227"/>
    </location>
</feature>
<accession>A0A7D5P2U6</accession>
<keyword evidence="2" id="KW-1133">Transmembrane helix</keyword>
<feature type="transmembrane region" description="Helical" evidence="2">
    <location>
        <begin position="36"/>
        <end position="60"/>
    </location>
</feature>
<evidence type="ECO:0000256" key="2">
    <source>
        <dbReference type="SAM" id="Phobius"/>
    </source>
</evidence>
<name>A0A7D5P2U6_9EURY</name>
<protein>
    <submittedName>
        <fullName evidence="3">Uncharacterized protein</fullName>
    </submittedName>
</protein>
<feature type="compositionally biased region" description="Basic and acidic residues" evidence="1">
    <location>
        <begin position="317"/>
        <end position="333"/>
    </location>
</feature>
<evidence type="ECO:0000313" key="3">
    <source>
        <dbReference type="EMBL" id="QLH75918.1"/>
    </source>
</evidence>
<evidence type="ECO:0000313" key="4">
    <source>
        <dbReference type="Proteomes" id="UP000509667"/>
    </source>
</evidence>
<dbReference type="AlphaFoldDB" id="A0A7D5P2U6"/>
<keyword evidence="2" id="KW-0472">Membrane</keyword>
<dbReference type="OrthoDB" id="242665at2157"/>
<sequence>MEATRRRGLAALVATLALAAATLALASVPPRPLRSVVTLVGSLGLRVATDWLAVVALLALAERVATGDGSVTRASVRRLTLAVFVGAAAIEASPLARLVVESDPVATTALVEGGAEAVQSGLFAAGLVAATAAGGAALREALGDEARAGLPIAPSERRLPRVEPRAVVRVARVLGVVAALWLGVELATQLSLGVPYVWLAAADATVAALGGAVDYGILAVAFLVLAVDGADIRTVVGGTAVVWLVLVVGGIAVAVLSAALGVALVGATVTPMGAVEAAGMGLWPAPDSWTQLLATGAFLAGAVGLSVVQRTVPESEPGARGRDAPVDDSRSTR</sequence>